<dbReference type="EMBL" id="KY774314">
    <property type="protein sequence ID" value="ART31178.1"/>
    <property type="molecule type" value="Genomic_DNA"/>
</dbReference>
<sequence length="32" mass="3688">MRCSFLSGVDKPFYTVCFPWVLTHGSRCYSLS</sequence>
<organism evidence="1">
    <name type="scientific">Utricularia reniformis</name>
    <dbReference type="NCBI Taxonomy" id="192314"/>
    <lineage>
        <taxon>Eukaryota</taxon>
        <taxon>Viridiplantae</taxon>
        <taxon>Streptophyta</taxon>
        <taxon>Embryophyta</taxon>
        <taxon>Tracheophyta</taxon>
        <taxon>Spermatophyta</taxon>
        <taxon>Magnoliopsida</taxon>
        <taxon>eudicotyledons</taxon>
        <taxon>Gunneridae</taxon>
        <taxon>Pentapetalae</taxon>
        <taxon>asterids</taxon>
        <taxon>lamiids</taxon>
        <taxon>Lamiales</taxon>
        <taxon>Lentibulariaceae</taxon>
        <taxon>Utricularia</taxon>
    </lineage>
</organism>
<geneLocation type="mitochondrion" evidence="1"/>
<proteinExistence type="predicted"/>
<reference evidence="1" key="1">
    <citation type="submission" date="2017-03" db="EMBL/GenBank/DDBJ databases">
        <title>The mitochondrial genome of the carnivorous plant Utricularia reniformis (Lentibulariaceae): structure, comparative analysis and evolutionary landmarks.</title>
        <authorList>
            <person name="Silva S.R."/>
            <person name="Alvarenga D.O."/>
            <person name="Michael T.P."/>
            <person name="Miranda V.F.O."/>
            <person name="Varani A.M."/>
        </authorList>
    </citation>
    <scope>NUCLEOTIDE SEQUENCE</scope>
</reference>
<dbReference type="AlphaFoldDB" id="A0A1Y0B1B5"/>
<protein>
    <submittedName>
        <fullName evidence="1">Uncharacterized protein</fullName>
    </submittedName>
</protein>
<name>A0A1Y0B1B5_9LAMI</name>
<keyword evidence="1" id="KW-0496">Mitochondrion</keyword>
<evidence type="ECO:0000313" key="1">
    <source>
        <dbReference type="EMBL" id="ART31178.1"/>
    </source>
</evidence>
<accession>A0A1Y0B1B5</accession>
<gene>
    <name evidence="1" type="ORF">AEK19_MT0952</name>
</gene>